<evidence type="ECO:0000313" key="1">
    <source>
        <dbReference type="EMBL" id="PUZ58340.1"/>
    </source>
</evidence>
<organism evidence="1 2">
    <name type="scientific">Panicum hallii var. hallii</name>
    <dbReference type="NCBI Taxonomy" id="1504633"/>
    <lineage>
        <taxon>Eukaryota</taxon>
        <taxon>Viridiplantae</taxon>
        <taxon>Streptophyta</taxon>
        <taxon>Embryophyta</taxon>
        <taxon>Tracheophyta</taxon>
        <taxon>Spermatophyta</taxon>
        <taxon>Magnoliopsida</taxon>
        <taxon>Liliopsida</taxon>
        <taxon>Poales</taxon>
        <taxon>Poaceae</taxon>
        <taxon>PACMAD clade</taxon>
        <taxon>Panicoideae</taxon>
        <taxon>Panicodae</taxon>
        <taxon>Paniceae</taxon>
        <taxon>Panicinae</taxon>
        <taxon>Panicum</taxon>
        <taxon>Panicum sect. Panicum</taxon>
    </lineage>
</organism>
<evidence type="ECO:0000313" key="2">
    <source>
        <dbReference type="Proteomes" id="UP000244336"/>
    </source>
</evidence>
<keyword evidence="2" id="KW-1185">Reference proteome</keyword>
<reference evidence="1 2" key="1">
    <citation type="submission" date="2018-04" db="EMBL/GenBank/DDBJ databases">
        <title>WGS assembly of Panicum hallii var. hallii HAL2.</title>
        <authorList>
            <person name="Lovell J."/>
            <person name="Jenkins J."/>
            <person name="Lowry D."/>
            <person name="Mamidi S."/>
            <person name="Sreedasyam A."/>
            <person name="Weng X."/>
            <person name="Barry K."/>
            <person name="Bonette J."/>
            <person name="Campitelli B."/>
            <person name="Daum C."/>
            <person name="Gordon S."/>
            <person name="Gould B."/>
            <person name="Lipzen A."/>
            <person name="MacQueen A."/>
            <person name="Palacio-Mejia J."/>
            <person name="Plott C."/>
            <person name="Shakirov E."/>
            <person name="Shu S."/>
            <person name="Yoshinaga Y."/>
            <person name="Zane M."/>
            <person name="Rokhsar D."/>
            <person name="Grimwood J."/>
            <person name="Schmutz J."/>
            <person name="Juenger T."/>
        </authorList>
    </citation>
    <scope>NUCLEOTIDE SEQUENCE [LARGE SCALE GENOMIC DNA]</scope>
    <source>
        <strain evidence="2">cv. HAL2</strain>
    </source>
</reference>
<name>A0A2T7DRY9_9POAL</name>
<dbReference type="AlphaFoldDB" id="A0A2T7DRY9"/>
<protein>
    <submittedName>
        <fullName evidence="1">Uncharacterized protein</fullName>
    </submittedName>
</protein>
<dbReference type="EMBL" id="CM009753">
    <property type="protein sequence ID" value="PUZ58340.1"/>
    <property type="molecule type" value="Genomic_DNA"/>
</dbReference>
<dbReference type="Gramene" id="PUZ58340">
    <property type="protein sequence ID" value="PUZ58340"/>
    <property type="gene ID" value="GQ55_5G501700"/>
</dbReference>
<gene>
    <name evidence="1" type="ORF">GQ55_5G501700</name>
</gene>
<dbReference type="Proteomes" id="UP000244336">
    <property type="component" value="Chromosome 5"/>
</dbReference>
<sequence length="53" mass="6067">MRLKTTRVRHIFADYSGPEGSPKLGFDTRLIATQKLFRAPVISKSLLFFGREI</sequence>
<proteinExistence type="predicted"/>
<accession>A0A2T7DRY9</accession>